<evidence type="ECO:0000313" key="4">
    <source>
        <dbReference type="EMBL" id="MFD0621478.1"/>
    </source>
</evidence>
<evidence type="ECO:0000313" key="5">
    <source>
        <dbReference type="EMBL" id="MFD0621589.1"/>
    </source>
</evidence>
<dbReference type="InterPro" id="IPR025996">
    <property type="entry name" value="MT1864/Rv1816-like_C"/>
</dbReference>
<reference evidence="7" key="1">
    <citation type="journal article" date="2014" name="Int. J. Syst. Evol. Microbiol.">
        <title>Complete genome of a new Firmicutes species belonging to the dominant human colonic microbiota ('Ruminococcus bicirculans') reveals two chromosomes and a selective capacity to utilize plant glucans.</title>
        <authorList>
            <consortium name="NISC Comparative Sequencing Program"/>
            <person name="Wegmann U."/>
            <person name="Louis P."/>
            <person name="Goesmann A."/>
            <person name="Henrissat B."/>
            <person name="Duncan S.H."/>
            <person name="Flint H.J."/>
        </authorList>
    </citation>
    <scope>NUCLEOTIDE SEQUENCE</scope>
    <source>
        <strain evidence="7">JCM 12607</strain>
    </source>
</reference>
<evidence type="ECO:0000259" key="3">
    <source>
        <dbReference type="Pfam" id="PF13305"/>
    </source>
</evidence>
<dbReference type="EMBL" id="JBHTGL010000001">
    <property type="protein sequence ID" value="MFD0621478.1"/>
    <property type="molecule type" value="Genomic_DNA"/>
</dbReference>
<dbReference type="EMBL" id="JBHTGL010000011">
    <property type="protein sequence ID" value="MFD0629917.1"/>
    <property type="molecule type" value="Genomic_DNA"/>
</dbReference>
<dbReference type="Proteomes" id="UP001596915">
    <property type="component" value="Unassembled WGS sequence"/>
</dbReference>
<dbReference type="EMBL" id="JBHTGL010000002">
    <property type="protein sequence ID" value="MFD0621589.1"/>
    <property type="molecule type" value="Genomic_DNA"/>
</dbReference>
<evidence type="ECO:0000313" key="6">
    <source>
        <dbReference type="EMBL" id="MFD0629874.1"/>
    </source>
</evidence>
<proteinExistence type="predicted"/>
<keyword evidence="2" id="KW-0804">Transcription</keyword>
<dbReference type="Pfam" id="PF13305">
    <property type="entry name" value="TetR_C_33"/>
    <property type="match status" value="1"/>
</dbReference>
<gene>
    <name evidence="4" type="ORF">ACFQ2K_00300</name>
    <name evidence="5" type="ORF">ACFQ2K_00975</name>
    <name evidence="6" type="ORF">ACFQ2K_52130</name>
    <name evidence="7" type="ORF">ACFQ2K_52420</name>
</gene>
<keyword evidence="1" id="KW-0805">Transcription regulation</keyword>
<keyword evidence="8" id="KW-1185">Reference proteome</keyword>
<evidence type="ECO:0000256" key="2">
    <source>
        <dbReference type="ARBA" id="ARBA00023163"/>
    </source>
</evidence>
<evidence type="ECO:0000313" key="8">
    <source>
        <dbReference type="Proteomes" id="UP001596915"/>
    </source>
</evidence>
<dbReference type="Gene3D" id="1.10.357.10">
    <property type="entry name" value="Tetracycline Repressor, domain 2"/>
    <property type="match status" value="1"/>
</dbReference>
<dbReference type="EMBL" id="JBHTGL010000010">
    <property type="protein sequence ID" value="MFD0629874.1"/>
    <property type="molecule type" value="Genomic_DNA"/>
</dbReference>
<sequence>MTEPLDALDQADEEASDLPPAARLAALADAYCRFALENPASFRVMFGAPELCGDGPEQVALRWRTAVARLAETGLRLTPTPDAAAVSVWSTVHGRLVLGRAASGTGSADDMHAFVEELTRSLAAAGPAAD</sequence>
<reference evidence="7" key="3">
    <citation type="submission" date="2024-09" db="EMBL/GenBank/DDBJ databases">
        <authorList>
            <person name="Sun Q."/>
            <person name="Mori K."/>
        </authorList>
    </citation>
    <scope>NUCLEOTIDE SEQUENCE</scope>
    <source>
        <strain evidence="7">JCM 12607</strain>
    </source>
</reference>
<accession>A0ABW2X8D9</accession>
<name>A0ABW2X8D9_9ACTN</name>
<protein>
    <submittedName>
        <fullName evidence="7">TetR-like C-terminal domain-containing protein</fullName>
    </submittedName>
</protein>
<reference evidence="8" key="2">
    <citation type="journal article" date="2019" name="Int. J. Syst. Evol. Microbiol.">
        <title>The Global Catalogue of Microorganisms (GCM) 10K type strain sequencing project: providing services to taxonomists for standard genome sequencing and annotation.</title>
        <authorList>
            <consortium name="The Broad Institute Genomics Platform"/>
            <consortium name="The Broad Institute Genome Sequencing Center for Infectious Disease"/>
            <person name="Wu L."/>
            <person name="Ma J."/>
        </authorList>
    </citation>
    <scope>NUCLEOTIDE SEQUENCE [LARGE SCALE GENOMIC DNA]</scope>
    <source>
        <strain evidence="8">JCM 12607</strain>
    </source>
</reference>
<organism evidence="7 8">
    <name type="scientific">Streptomyces sanglieri</name>
    <dbReference type="NCBI Taxonomy" id="193460"/>
    <lineage>
        <taxon>Bacteria</taxon>
        <taxon>Bacillati</taxon>
        <taxon>Actinomycetota</taxon>
        <taxon>Actinomycetes</taxon>
        <taxon>Kitasatosporales</taxon>
        <taxon>Streptomycetaceae</taxon>
        <taxon>Streptomyces</taxon>
    </lineage>
</organism>
<evidence type="ECO:0000256" key="1">
    <source>
        <dbReference type="ARBA" id="ARBA00023015"/>
    </source>
</evidence>
<evidence type="ECO:0000313" key="7">
    <source>
        <dbReference type="EMBL" id="MFD0629917.1"/>
    </source>
</evidence>
<comment type="caution">
    <text evidence="7">The sequence shown here is derived from an EMBL/GenBank/DDBJ whole genome shotgun (WGS) entry which is preliminary data.</text>
</comment>
<feature type="domain" description="HTH-type transcriptional regulator MT1864/Rv1816-like C-terminal" evidence="3">
    <location>
        <begin position="24"/>
        <end position="121"/>
    </location>
</feature>
<dbReference type="SUPFAM" id="SSF48498">
    <property type="entry name" value="Tetracyclin repressor-like, C-terminal domain"/>
    <property type="match status" value="1"/>
</dbReference>
<dbReference type="InterPro" id="IPR036271">
    <property type="entry name" value="Tet_transcr_reg_TetR-rel_C_sf"/>
</dbReference>